<gene>
    <name evidence="10" type="ORF">E6G99_10930</name>
</gene>
<dbReference type="EMBL" id="VBAJ01000274">
    <property type="protein sequence ID" value="TMJ04001.1"/>
    <property type="molecule type" value="Genomic_DNA"/>
</dbReference>
<accession>A0A537L7L9</accession>
<feature type="transmembrane region" description="Helical" evidence="8">
    <location>
        <begin position="294"/>
        <end position="312"/>
    </location>
</feature>
<name>A0A537L7L9_9BACT</name>
<feature type="domain" description="ABC transmembrane type-2" evidence="9">
    <location>
        <begin position="129"/>
        <end position="373"/>
    </location>
</feature>
<evidence type="ECO:0000259" key="9">
    <source>
        <dbReference type="PROSITE" id="PS51012"/>
    </source>
</evidence>
<feature type="transmembrane region" description="Helical" evidence="8">
    <location>
        <begin position="318"/>
        <end position="340"/>
    </location>
</feature>
<keyword evidence="7 8" id="KW-0472">Membrane</keyword>
<dbReference type="AlphaFoldDB" id="A0A537L7L9"/>
<keyword evidence="6 8" id="KW-1133">Transmembrane helix</keyword>
<comment type="subcellular location">
    <subcellularLocation>
        <location evidence="1">Cell membrane</location>
        <topology evidence="1">Multi-pass membrane protein</topology>
    </subcellularLocation>
</comment>
<feature type="transmembrane region" description="Helical" evidence="8">
    <location>
        <begin position="181"/>
        <end position="204"/>
    </location>
</feature>
<reference evidence="10 11" key="1">
    <citation type="journal article" date="2019" name="Nat. Microbiol.">
        <title>Mediterranean grassland soil C-N compound turnover is dependent on rainfall and depth, and is mediated by genomically divergent microorganisms.</title>
        <authorList>
            <person name="Diamond S."/>
            <person name="Andeer P.F."/>
            <person name="Li Z."/>
            <person name="Crits-Christoph A."/>
            <person name="Burstein D."/>
            <person name="Anantharaman K."/>
            <person name="Lane K.R."/>
            <person name="Thomas B.C."/>
            <person name="Pan C."/>
            <person name="Northen T.R."/>
            <person name="Banfield J.F."/>
        </authorList>
    </citation>
    <scope>NUCLEOTIDE SEQUENCE [LARGE SCALE GENOMIC DNA]</scope>
    <source>
        <strain evidence="10">NP_2</strain>
    </source>
</reference>
<evidence type="ECO:0000256" key="7">
    <source>
        <dbReference type="ARBA" id="ARBA00023136"/>
    </source>
</evidence>
<feature type="transmembrane region" description="Helical" evidence="8">
    <location>
        <begin position="352"/>
        <end position="370"/>
    </location>
</feature>
<protein>
    <submittedName>
        <fullName evidence="10">ABC transporter permease</fullName>
    </submittedName>
</protein>
<feature type="transmembrane region" description="Helical" evidence="8">
    <location>
        <begin position="258"/>
        <end position="282"/>
    </location>
</feature>
<dbReference type="InterPro" id="IPR051449">
    <property type="entry name" value="ABC-2_transporter_component"/>
</dbReference>
<dbReference type="GO" id="GO:0005886">
    <property type="term" value="C:plasma membrane"/>
    <property type="evidence" value="ECO:0007669"/>
    <property type="project" value="UniProtKB-SubCell"/>
</dbReference>
<dbReference type="PANTHER" id="PTHR30294:SF29">
    <property type="entry name" value="MULTIDRUG ABC TRANSPORTER PERMEASE YBHS-RELATED"/>
    <property type="match status" value="1"/>
</dbReference>
<feature type="transmembrane region" description="Helical" evidence="8">
    <location>
        <begin position="230"/>
        <end position="252"/>
    </location>
</feature>
<comment type="similarity">
    <text evidence="2">Belongs to the ABC-2 integral membrane protein family.</text>
</comment>
<organism evidence="10 11">
    <name type="scientific">Candidatus Segetimicrobium genomatis</name>
    <dbReference type="NCBI Taxonomy" id="2569760"/>
    <lineage>
        <taxon>Bacteria</taxon>
        <taxon>Bacillati</taxon>
        <taxon>Candidatus Sysuimicrobiota</taxon>
        <taxon>Candidatus Sysuimicrobiia</taxon>
        <taxon>Candidatus Sysuimicrobiales</taxon>
        <taxon>Candidatus Segetimicrobiaceae</taxon>
        <taxon>Candidatus Segetimicrobium</taxon>
    </lineage>
</organism>
<evidence type="ECO:0000256" key="3">
    <source>
        <dbReference type="ARBA" id="ARBA00022448"/>
    </source>
</evidence>
<dbReference type="PROSITE" id="PS51012">
    <property type="entry name" value="ABC_TM2"/>
    <property type="match status" value="1"/>
</dbReference>
<proteinExistence type="inferred from homology"/>
<dbReference type="Gene3D" id="3.40.1710.10">
    <property type="entry name" value="abc type-2 transporter like domain"/>
    <property type="match status" value="1"/>
</dbReference>
<dbReference type="PANTHER" id="PTHR30294">
    <property type="entry name" value="MEMBRANE COMPONENT OF ABC TRANSPORTER YHHJ-RELATED"/>
    <property type="match status" value="1"/>
</dbReference>
<dbReference type="GO" id="GO:0140359">
    <property type="term" value="F:ABC-type transporter activity"/>
    <property type="evidence" value="ECO:0007669"/>
    <property type="project" value="InterPro"/>
</dbReference>
<keyword evidence="3" id="KW-0813">Transport</keyword>
<evidence type="ECO:0000256" key="8">
    <source>
        <dbReference type="SAM" id="Phobius"/>
    </source>
</evidence>
<comment type="caution">
    <text evidence="10">The sequence shown here is derived from an EMBL/GenBank/DDBJ whole genome shotgun (WGS) entry which is preliminary data.</text>
</comment>
<keyword evidence="5 8" id="KW-0812">Transmembrane</keyword>
<evidence type="ECO:0000256" key="2">
    <source>
        <dbReference type="ARBA" id="ARBA00007783"/>
    </source>
</evidence>
<dbReference type="InterPro" id="IPR047817">
    <property type="entry name" value="ABC2_TM_bact-type"/>
</dbReference>
<keyword evidence="4" id="KW-1003">Cell membrane</keyword>
<sequence length="375" mass="41585">MNVQRLFSIIRKETAQLLRDRRTLGTIITLPIIQMVLYGYLSNEVLHQPTAVWDQSQTAESRALVAAFENTRYFSVRYWAGNLEEIERRLDAGQVKVGLVIPPDYAQRLRAAEPVQVMVVVDASDATSARVILSVAGGVGASISRDVGISQLARAGLRAPPQPVEVRTRAWYNPNLQSQLFIVPGVLGLVLQFTTTFLTIGAIVRERELGTLEQLVVTPIRPSELMLGKILPLIGLGYINLTFILLLAWAWFGVTVKGSILLLYLMTLAFFFSSLGIGTLLSTVARTFQQAAQLAQLVLLPSILISGFLFPRESLPKVLYWLGYAVPLTYFVTIIRGVLVKGVGFHYLYPQIIPLVFLGAVVFTLAIVRFQKKID</sequence>
<evidence type="ECO:0000256" key="4">
    <source>
        <dbReference type="ARBA" id="ARBA00022475"/>
    </source>
</evidence>
<dbReference type="InterPro" id="IPR013525">
    <property type="entry name" value="ABC2_TM"/>
</dbReference>
<evidence type="ECO:0000313" key="10">
    <source>
        <dbReference type="EMBL" id="TMJ04001.1"/>
    </source>
</evidence>
<dbReference type="Proteomes" id="UP000318661">
    <property type="component" value="Unassembled WGS sequence"/>
</dbReference>
<evidence type="ECO:0000313" key="11">
    <source>
        <dbReference type="Proteomes" id="UP000318661"/>
    </source>
</evidence>
<evidence type="ECO:0000256" key="5">
    <source>
        <dbReference type="ARBA" id="ARBA00022692"/>
    </source>
</evidence>
<evidence type="ECO:0000256" key="1">
    <source>
        <dbReference type="ARBA" id="ARBA00004651"/>
    </source>
</evidence>
<evidence type="ECO:0000256" key="6">
    <source>
        <dbReference type="ARBA" id="ARBA00022989"/>
    </source>
</evidence>
<dbReference type="Pfam" id="PF12698">
    <property type="entry name" value="ABC2_membrane_3"/>
    <property type="match status" value="1"/>
</dbReference>